<evidence type="ECO:0000313" key="3">
    <source>
        <dbReference type="EMBL" id="NGN42394.1"/>
    </source>
</evidence>
<keyword evidence="2" id="KW-0812">Transmembrane</keyword>
<keyword evidence="2" id="KW-1133">Transmembrane helix</keyword>
<sequence>MAAAAGKSTRNGNDTVTTSDIEADIRQLRADIAKLTEQLATTGEHSYGAARRAAKEGVDQLRAQGEATIESLRGNAKDIEDQITAAVREKPVTSLAIAAGVGFLFALLSRR</sequence>
<comment type="caution">
    <text evidence="3">The sequence shown here is derived from an EMBL/GenBank/DDBJ whole genome shotgun (WGS) entry which is preliminary data.</text>
</comment>
<evidence type="ECO:0000313" key="4">
    <source>
        <dbReference type="Proteomes" id="UP000481252"/>
    </source>
</evidence>
<keyword evidence="1" id="KW-0175">Coiled coil</keyword>
<dbReference type="InterPro" id="IPR010279">
    <property type="entry name" value="YqjD/ElaB"/>
</dbReference>
<dbReference type="AlphaFoldDB" id="A0A7C9R7Z1"/>
<reference evidence="3 4" key="1">
    <citation type="submission" date="2020-02" db="EMBL/GenBank/DDBJ databases">
        <title>Genome sequence of the type strain CGMCC 1.15528 of Mesorhizobium zhangyense.</title>
        <authorList>
            <person name="Gao J."/>
            <person name="Sun J."/>
        </authorList>
    </citation>
    <scope>NUCLEOTIDE SEQUENCE [LARGE SCALE GENOMIC DNA]</scope>
    <source>
        <strain evidence="3 4">CGMCC 1.15528</strain>
    </source>
</reference>
<accession>A0A7C9R7Z1</accession>
<feature type="coiled-coil region" evidence="1">
    <location>
        <begin position="18"/>
        <end position="89"/>
    </location>
</feature>
<keyword evidence="2" id="KW-0472">Membrane</keyword>
<dbReference type="EMBL" id="JAAKZG010000005">
    <property type="protein sequence ID" value="NGN42394.1"/>
    <property type="molecule type" value="Genomic_DNA"/>
</dbReference>
<dbReference type="RefSeq" id="WP_165118680.1">
    <property type="nucleotide sequence ID" value="NZ_JAAKZG010000005.1"/>
</dbReference>
<dbReference type="Proteomes" id="UP000481252">
    <property type="component" value="Unassembled WGS sequence"/>
</dbReference>
<keyword evidence="4" id="KW-1185">Reference proteome</keyword>
<name>A0A7C9R7Z1_9HYPH</name>
<evidence type="ECO:0000256" key="1">
    <source>
        <dbReference type="SAM" id="Coils"/>
    </source>
</evidence>
<dbReference type="PANTHER" id="PTHR35893">
    <property type="entry name" value="INNER MEMBRANE PROTEIN-RELATED"/>
    <property type="match status" value="1"/>
</dbReference>
<proteinExistence type="predicted"/>
<dbReference type="PANTHER" id="PTHR35893:SF3">
    <property type="entry name" value="INNER MEMBRANE PROTEIN"/>
    <property type="match status" value="1"/>
</dbReference>
<feature type="transmembrane region" description="Helical" evidence="2">
    <location>
        <begin position="92"/>
        <end position="109"/>
    </location>
</feature>
<protein>
    <submittedName>
        <fullName evidence="3">DUF883 domain-containing protein</fullName>
    </submittedName>
</protein>
<organism evidence="3 4">
    <name type="scientific">Mesorhizobium zhangyense</name>
    <dbReference type="NCBI Taxonomy" id="1776730"/>
    <lineage>
        <taxon>Bacteria</taxon>
        <taxon>Pseudomonadati</taxon>
        <taxon>Pseudomonadota</taxon>
        <taxon>Alphaproteobacteria</taxon>
        <taxon>Hyphomicrobiales</taxon>
        <taxon>Phyllobacteriaceae</taxon>
        <taxon>Mesorhizobium</taxon>
    </lineage>
</organism>
<evidence type="ECO:0000256" key="2">
    <source>
        <dbReference type="SAM" id="Phobius"/>
    </source>
</evidence>
<gene>
    <name evidence="3" type="ORF">G6N74_15095</name>
</gene>
<dbReference type="GO" id="GO:0043022">
    <property type="term" value="F:ribosome binding"/>
    <property type="evidence" value="ECO:0007669"/>
    <property type="project" value="InterPro"/>
</dbReference>